<evidence type="ECO:0000313" key="1">
    <source>
        <dbReference type="EMBL" id="SFT62263.1"/>
    </source>
</evidence>
<evidence type="ECO:0000313" key="2">
    <source>
        <dbReference type="Proteomes" id="UP000236454"/>
    </source>
</evidence>
<organism evidence="1 2">
    <name type="scientific">Lishizhenia tianjinensis</name>
    <dbReference type="NCBI Taxonomy" id="477690"/>
    <lineage>
        <taxon>Bacteria</taxon>
        <taxon>Pseudomonadati</taxon>
        <taxon>Bacteroidota</taxon>
        <taxon>Flavobacteriia</taxon>
        <taxon>Flavobacteriales</taxon>
        <taxon>Crocinitomicaceae</taxon>
        <taxon>Lishizhenia</taxon>
    </lineage>
</organism>
<protein>
    <submittedName>
        <fullName evidence="1">Uncharacterized protein</fullName>
    </submittedName>
</protein>
<dbReference type="AlphaFoldDB" id="A0A1I6ZHW8"/>
<sequence length="85" mass="9397">MRINLLSIALAFNFIGAAQVSQKKIESYLNAAYIEKGRNAKTAINAPDDVFIDSNEIKVLSDTLLSVKLFVQVNYVKDTLGGELY</sequence>
<gene>
    <name evidence="1" type="ORF">SAMN05216474_1373</name>
</gene>
<keyword evidence="2" id="KW-1185">Reference proteome</keyword>
<proteinExistence type="predicted"/>
<name>A0A1I6ZHW8_9FLAO</name>
<dbReference type="Proteomes" id="UP000236454">
    <property type="component" value="Unassembled WGS sequence"/>
</dbReference>
<reference evidence="1 2" key="1">
    <citation type="submission" date="2016-10" db="EMBL/GenBank/DDBJ databases">
        <authorList>
            <person name="de Groot N.N."/>
        </authorList>
    </citation>
    <scope>NUCLEOTIDE SEQUENCE [LARGE SCALE GENOMIC DNA]</scope>
    <source>
        <strain evidence="1 2">CGMCC 1.7005</strain>
    </source>
</reference>
<accession>A0A1I6ZHW8</accession>
<dbReference type="EMBL" id="FPAS01000002">
    <property type="protein sequence ID" value="SFT62263.1"/>
    <property type="molecule type" value="Genomic_DNA"/>
</dbReference>
<dbReference type="RefSeq" id="WP_090247627.1">
    <property type="nucleotide sequence ID" value="NZ_FPAS01000002.1"/>
</dbReference>